<evidence type="ECO:0000313" key="2">
    <source>
        <dbReference type="EMBL" id="KDQ51613.1"/>
    </source>
</evidence>
<feature type="region of interest" description="Disordered" evidence="1">
    <location>
        <begin position="83"/>
        <end position="186"/>
    </location>
</feature>
<feature type="compositionally biased region" description="Low complexity" evidence="1">
    <location>
        <begin position="120"/>
        <end position="133"/>
    </location>
</feature>
<proteinExistence type="predicted"/>
<dbReference type="EMBL" id="KL197746">
    <property type="protein sequence ID" value="KDQ51613.1"/>
    <property type="molecule type" value="Genomic_DNA"/>
</dbReference>
<evidence type="ECO:0000313" key="3">
    <source>
        <dbReference type="Proteomes" id="UP000027265"/>
    </source>
</evidence>
<evidence type="ECO:0000256" key="1">
    <source>
        <dbReference type="SAM" id="MobiDB-lite"/>
    </source>
</evidence>
<gene>
    <name evidence="2" type="ORF">JAAARDRAFT_198891</name>
</gene>
<keyword evidence="3" id="KW-1185">Reference proteome</keyword>
<dbReference type="AlphaFoldDB" id="A0A067P9L3"/>
<accession>A0A067P9L3</accession>
<sequence length="186" mass="20158">MDTSATTETIVTRGNTVHLDPSLLAARPLTLVIIPQTPGPITLNLVLSTPSHPDSRTVLVEASPPGETGREGLVFEPARDISTVTAGLSDSETEPETEPEEVREHFQRCKRLRENPQATPSPSKSPWWKSGPSKGRRIRCSGCITSHEPPPNPTHLAIRSLMTPSRSCRPKLGNGTISPVIKHESP</sequence>
<dbReference type="InParanoid" id="A0A067P9L3"/>
<organism evidence="2 3">
    <name type="scientific">Jaapia argillacea MUCL 33604</name>
    <dbReference type="NCBI Taxonomy" id="933084"/>
    <lineage>
        <taxon>Eukaryota</taxon>
        <taxon>Fungi</taxon>
        <taxon>Dikarya</taxon>
        <taxon>Basidiomycota</taxon>
        <taxon>Agaricomycotina</taxon>
        <taxon>Agaricomycetes</taxon>
        <taxon>Agaricomycetidae</taxon>
        <taxon>Jaapiales</taxon>
        <taxon>Jaapiaceae</taxon>
        <taxon>Jaapia</taxon>
    </lineage>
</organism>
<dbReference type="Proteomes" id="UP000027265">
    <property type="component" value="Unassembled WGS sequence"/>
</dbReference>
<reference evidence="3" key="1">
    <citation type="journal article" date="2014" name="Proc. Natl. Acad. Sci. U.S.A.">
        <title>Extensive sampling of basidiomycete genomes demonstrates inadequacy of the white-rot/brown-rot paradigm for wood decay fungi.</title>
        <authorList>
            <person name="Riley R."/>
            <person name="Salamov A.A."/>
            <person name="Brown D.W."/>
            <person name="Nagy L.G."/>
            <person name="Floudas D."/>
            <person name="Held B.W."/>
            <person name="Levasseur A."/>
            <person name="Lombard V."/>
            <person name="Morin E."/>
            <person name="Otillar R."/>
            <person name="Lindquist E.A."/>
            <person name="Sun H."/>
            <person name="LaButti K.M."/>
            <person name="Schmutz J."/>
            <person name="Jabbour D."/>
            <person name="Luo H."/>
            <person name="Baker S.E."/>
            <person name="Pisabarro A.G."/>
            <person name="Walton J.D."/>
            <person name="Blanchette R.A."/>
            <person name="Henrissat B."/>
            <person name="Martin F."/>
            <person name="Cullen D."/>
            <person name="Hibbett D.S."/>
            <person name="Grigoriev I.V."/>
        </authorList>
    </citation>
    <scope>NUCLEOTIDE SEQUENCE [LARGE SCALE GENOMIC DNA]</scope>
    <source>
        <strain evidence="3">MUCL 33604</strain>
    </source>
</reference>
<name>A0A067P9L3_9AGAM</name>
<dbReference type="HOGENOM" id="CLU_1454631_0_0_1"/>
<protein>
    <submittedName>
        <fullName evidence="2">Uncharacterized protein</fullName>
    </submittedName>
</protein>